<comment type="caution">
    <text evidence="1">The sequence shown here is derived from an EMBL/GenBank/DDBJ whole genome shotgun (WGS) entry which is preliminary data.</text>
</comment>
<dbReference type="AlphaFoldDB" id="N6YFS6"/>
<evidence type="ECO:0008006" key="3">
    <source>
        <dbReference type="Google" id="ProtNLM"/>
    </source>
</evidence>
<dbReference type="OrthoDB" id="4544211at2"/>
<reference evidence="1 2" key="1">
    <citation type="submission" date="2012-09" db="EMBL/GenBank/DDBJ databases">
        <title>Draft Genome Sequences of 6 Strains from Genus Thauera.</title>
        <authorList>
            <person name="Liu B."/>
            <person name="Shapleigh J.P."/>
            <person name="Frostegard A.H."/>
        </authorList>
    </citation>
    <scope>NUCLEOTIDE SEQUENCE [LARGE SCALE GENOMIC DNA]</scope>
    <source>
        <strain evidence="2">47Lol / DSM 12138</strain>
    </source>
</reference>
<dbReference type="InterPro" id="IPR027600">
    <property type="entry name" value="HprK-rel_A"/>
</dbReference>
<evidence type="ECO:0000313" key="1">
    <source>
        <dbReference type="EMBL" id="ENO90345.1"/>
    </source>
</evidence>
<evidence type="ECO:0000313" key="2">
    <source>
        <dbReference type="Proteomes" id="UP000013232"/>
    </source>
</evidence>
<keyword evidence="2" id="KW-1185">Reference proteome</keyword>
<dbReference type="Proteomes" id="UP000013232">
    <property type="component" value="Unassembled WGS sequence"/>
</dbReference>
<dbReference type="eggNOG" id="COG5265">
    <property type="taxonomic scope" value="Bacteria"/>
</dbReference>
<proteinExistence type="predicted"/>
<dbReference type="STRING" id="1123367.GCA_000621305_01865"/>
<dbReference type="NCBIfam" id="TIGR04352">
    <property type="entry name" value="HprK_rel_A"/>
    <property type="match status" value="1"/>
</dbReference>
<sequence>MLDVGAARIAVHSPIARFHADLDTVYPHQGREDPADFADVRVTLLPDAPLLQPWKRQVSLWSEASRPFEPYPRHSALPLFEWGGNWLLAQRLNAYLLLHAGVAARNDRALILPAAPGSGKSTLTCALHLAGWRFLSDEFGVIEPDSGMVLPLLKPAALKNRSIEVIGAHPRAVLGPVFPGTRKGDVAHFVPDRDSHEGRHRPARPRLVVFPRYQAGSPLSCTPVPEAEAAMRLGLNSFNYRALGPVGFQAVIRLARESHAWELVYDDLDSAIETIETLLERAP</sequence>
<accession>N6YFS6</accession>
<dbReference type="InterPro" id="IPR027417">
    <property type="entry name" value="P-loop_NTPase"/>
</dbReference>
<dbReference type="Gene3D" id="3.40.50.300">
    <property type="entry name" value="P-loop containing nucleotide triphosphate hydrolases"/>
    <property type="match status" value="1"/>
</dbReference>
<dbReference type="SUPFAM" id="SSF53795">
    <property type="entry name" value="PEP carboxykinase-like"/>
    <property type="match status" value="1"/>
</dbReference>
<protein>
    <recommendedName>
        <fullName evidence="3">HprK-related kinase A</fullName>
    </recommendedName>
</protein>
<dbReference type="EMBL" id="AMXE01000003">
    <property type="protein sequence ID" value="ENO90345.1"/>
    <property type="molecule type" value="Genomic_DNA"/>
</dbReference>
<gene>
    <name evidence="1" type="ORF">C666_01685</name>
</gene>
<name>N6YFS6_THAL4</name>
<organism evidence="1 2">
    <name type="scientific">Thauera linaloolentis (strain DSM 12138 / JCM 21573 / CCUG 41526 / CIP 105981 / IAM 15112 / NBRC 102519 / 47Lol)</name>
    <dbReference type="NCBI Taxonomy" id="1123367"/>
    <lineage>
        <taxon>Bacteria</taxon>
        <taxon>Pseudomonadati</taxon>
        <taxon>Pseudomonadota</taxon>
        <taxon>Betaproteobacteria</taxon>
        <taxon>Rhodocyclales</taxon>
        <taxon>Zoogloeaceae</taxon>
        <taxon>Thauera</taxon>
    </lineage>
</organism>